<reference evidence="3" key="1">
    <citation type="journal article" date="2021" name="PeerJ">
        <title>Extensive microbial diversity within the chicken gut microbiome revealed by metagenomics and culture.</title>
        <authorList>
            <person name="Gilroy R."/>
            <person name="Ravi A."/>
            <person name="Getino M."/>
            <person name="Pursley I."/>
            <person name="Horton D.L."/>
            <person name="Alikhan N.F."/>
            <person name="Baker D."/>
            <person name="Gharbi K."/>
            <person name="Hall N."/>
            <person name="Watson M."/>
            <person name="Adriaenssens E.M."/>
            <person name="Foster-Nyarko E."/>
            <person name="Jarju S."/>
            <person name="Secka A."/>
            <person name="Antonio M."/>
            <person name="Oren A."/>
            <person name="Chaudhuri R.R."/>
            <person name="La Ragione R."/>
            <person name="Hildebrand F."/>
            <person name="Pallen M.J."/>
        </authorList>
    </citation>
    <scope>NUCLEOTIDE SEQUENCE</scope>
    <source>
        <strain evidence="3">14324</strain>
    </source>
</reference>
<evidence type="ECO:0008006" key="5">
    <source>
        <dbReference type="Google" id="ProtNLM"/>
    </source>
</evidence>
<feature type="chain" id="PRO_5038780677" description="Organic solvent tolerance-like N-terminal domain-containing protein" evidence="2">
    <location>
        <begin position="37"/>
        <end position="321"/>
    </location>
</feature>
<keyword evidence="2" id="KW-0732">Signal</keyword>
<name>A0A9D2DT72_9FIRM</name>
<gene>
    <name evidence="3" type="ORF">IAA21_06875</name>
</gene>
<organism evidence="3 4">
    <name type="scientific">Candidatus Blautia faecigallinarum</name>
    <dbReference type="NCBI Taxonomy" id="2838488"/>
    <lineage>
        <taxon>Bacteria</taxon>
        <taxon>Bacillati</taxon>
        <taxon>Bacillota</taxon>
        <taxon>Clostridia</taxon>
        <taxon>Lachnospirales</taxon>
        <taxon>Lachnospiraceae</taxon>
        <taxon>Blautia</taxon>
    </lineage>
</organism>
<accession>A0A9D2DT72</accession>
<feature type="region of interest" description="Disordered" evidence="1">
    <location>
        <begin position="300"/>
        <end position="321"/>
    </location>
</feature>
<proteinExistence type="predicted"/>
<dbReference type="AlphaFoldDB" id="A0A9D2DT72"/>
<evidence type="ECO:0000256" key="2">
    <source>
        <dbReference type="SAM" id="SignalP"/>
    </source>
</evidence>
<evidence type="ECO:0000256" key="1">
    <source>
        <dbReference type="SAM" id="MobiDB-lite"/>
    </source>
</evidence>
<dbReference type="Proteomes" id="UP000824041">
    <property type="component" value="Unassembled WGS sequence"/>
</dbReference>
<reference evidence="3" key="2">
    <citation type="submission" date="2021-04" db="EMBL/GenBank/DDBJ databases">
        <authorList>
            <person name="Gilroy R."/>
        </authorList>
    </citation>
    <scope>NUCLEOTIDE SEQUENCE</scope>
    <source>
        <strain evidence="3">14324</strain>
    </source>
</reference>
<sequence length="321" mass="33883">MMTRKEKKNGRHWGKRAAAGLLAGILALGAPAAVLADTTTTLTTKIPSVHTVDLDIGANGSVVIDGTRYRGEAKVEVGRLMEQTYQLDPDGGYRGESVSYDGEDVTDEAAGGSYQAPALNEDGITLSVRFRWVPVYVPDPTPSPTPEPVPEGYPDGSIRNPDGSIETPNGTIIREDGTIVLPDGTELSPDEEGNRPSIDKDNTVTDCSGTVIDRDGNLILPGEDPDSTRDDIRVEKWEGKKAPSYDPDTVSALTKEGNRVVYPDGTALEPDAGSLVERDGTVTEPDGTVYRTDGSVQAADGSFLVPGTPVLDGDGSGTRGN</sequence>
<feature type="compositionally biased region" description="Basic and acidic residues" evidence="1">
    <location>
        <begin position="192"/>
        <end position="203"/>
    </location>
</feature>
<protein>
    <recommendedName>
        <fullName evidence="5">Organic solvent tolerance-like N-terminal domain-containing protein</fullName>
    </recommendedName>
</protein>
<comment type="caution">
    <text evidence="3">The sequence shown here is derived from an EMBL/GenBank/DDBJ whole genome shotgun (WGS) entry which is preliminary data.</text>
</comment>
<evidence type="ECO:0000313" key="3">
    <source>
        <dbReference type="EMBL" id="HIZ22504.1"/>
    </source>
</evidence>
<feature type="region of interest" description="Disordered" evidence="1">
    <location>
        <begin position="139"/>
        <end position="229"/>
    </location>
</feature>
<dbReference type="EMBL" id="DXBU01000092">
    <property type="protein sequence ID" value="HIZ22504.1"/>
    <property type="molecule type" value="Genomic_DNA"/>
</dbReference>
<feature type="compositionally biased region" description="Pro residues" evidence="1">
    <location>
        <begin position="139"/>
        <end position="151"/>
    </location>
</feature>
<evidence type="ECO:0000313" key="4">
    <source>
        <dbReference type="Proteomes" id="UP000824041"/>
    </source>
</evidence>
<feature type="signal peptide" evidence="2">
    <location>
        <begin position="1"/>
        <end position="36"/>
    </location>
</feature>